<dbReference type="NCBIfam" id="NF033559">
    <property type="entry name" value="transpos_IS1634"/>
    <property type="match status" value="1"/>
</dbReference>
<dbReference type="InterPro" id="IPR002559">
    <property type="entry name" value="Transposase_11"/>
</dbReference>
<accession>A0A0G0Q5Y7</accession>
<protein>
    <submittedName>
        <fullName evidence="2">Transposase</fullName>
    </submittedName>
</protein>
<dbReference type="Pfam" id="PF01609">
    <property type="entry name" value="DDE_Tnp_1"/>
    <property type="match status" value="1"/>
</dbReference>
<evidence type="ECO:0000259" key="1">
    <source>
        <dbReference type="Pfam" id="PF01609"/>
    </source>
</evidence>
<evidence type="ECO:0000313" key="3">
    <source>
        <dbReference type="Proteomes" id="UP000034539"/>
    </source>
</evidence>
<gene>
    <name evidence="2" type="ORF">UT63_C0033G0001</name>
</gene>
<dbReference type="AlphaFoldDB" id="A0A0G0Q5Y7"/>
<dbReference type="PANTHER" id="PTHR34614:SF2">
    <property type="entry name" value="TRANSPOSASE IS4-LIKE DOMAIN-CONTAINING PROTEIN"/>
    <property type="match status" value="1"/>
</dbReference>
<evidence type="ECO:0000313" key="2">
    <source>
        <dbReference type="EMBL" id="KKR32746.1"/>
    </source>
</evidence>
<proteinExistence type="predicted"/>
<dbReference type="GO" id="GO:0006313">
    <property type="term" value="P:DNA transposition"/>
    <property type="evidence" value="ECO:0007669"/>
    <property type="project" value="InterPro"/>
</dbReference>
<dbReference type="PATRIC" id="fig|1618450.3.peg.778"/>
<organism evidence="2 3">
    <name type="scientific">Candidatus Gottesmanbacteria bacterium GW2011_GWC2_39_8</name>
    <dbReference type="NCBI Taxonomy" id="1618450"/>
    <lineage>
        <taxon>Bacteria</taxon>
        <taxon>Candidatus Gottesmaniibacteriota</taxon>
    </lineage>
</organism>
<reference evidence="2 3" key="1">
    <citation type="journal article" date="2015" name="Nature">
        <title>rRNA introns, odd ribosomes, and small enigmatic genomes across a large radiation of phyla.</title>
        <authorList>
            <person name="Brown C.T."/>
            <person name="Hug L.A."/>
            <person name="Thomas B.C."/>
            <person name="Sharon I."/>
            <person name="Castelle C.J."/>
            <person name="Singh A."/>
            <person name="Wilkins M.J."/>
            <person name="Williams K.H."/>
            <person name="Banfield J.F."/>
        </authorList>
    </citation>
    <scope>NUCLEOTIDE SEQUENCE [LARGE SCALE GENOMIC DNA]</scope>
</reference>
<dbReference type="GO" id="GO:0004803">
    <property type="term" value="F:transposase activity"/>
    <property type="evidence" value="ECO:0007669"/>
    <property type="project" value="InterPro"/>
</dbReference>
<feature type="domain" description="Transposase IS4-like" evidence="1">
    <location>
        <begin position="159"/>
        <end position="427"/>
    </location>
</feature>
<name>A0A0G0Q5Y7_9BACT</name>
<dbReference type="PANTHER" id="PTHR34614">
    <property type="match status" value="1"/>
</dbReference>
<comment type="caution">
    <text evidence="2">The sequence shown here is derived from an EMBL/GenBank/DDBJ whole genome shotgun (WGS) entry which is preliminary data.</text>
</comment>
<dbReference type="EMBL" id="LBXN01000033">
    <property type="protein sequence ID" value="KKR32746.1"/>
    <property type="molecule type" value="Genomic_DNA"/>
</dbReference>
<sequence length="486" mass="56405">MFIRQIKSRNSTCFQIGEKQAGRFIIKQHVGCASTLTGIEIIKLKAKQLLFELKHINQLPLIEENKLPTAKLTNWKITGFHQVFGTVYDLIGFTKSLLRDLVVARIAYPKSKAATLRYLETGFGMKLKKDMLYRFLDTLDKDKMTQIAFNFVSGRHPKGISVCFYDVTTLYFETTREDDVRQKGFSKDHRMDIPQVLIGLFVDDQGYPFDFDFYAGKTFEGHTFVKAMKSIRSKYHFPELTVVADAGMLSQKNLDYLDDIKINYIVGARIKNLPQDLTQQILFHQYIHKPIFQSIIDTKRLLVDCSPSRAKLDAKNRDRAVTKLKQKLVDKKPVVRKSKYLLTEGKSEVVGLDDKQIKFDQQFDGLKGYFTNRDNQSKNADIIFQYHQLWQVEKAFRMSKHDLRERPVYHYKEQRIKAHLILCFVSLLVMKETERYLTKIHCSLERAIELLEKVGQGVVKVGNVELITESESDPTVELIHKLFQGH</sequence>
<dbReference type="InterPro" id="IPR012337">
    <property type="entry name" value="RNaseH-like_sf"/>
</dbReference>
<dbReference type="GO" id="GO:0003677">
    <property type="term" value="F:DNA binding"/>
    <property type="evidence" value="ECO:0007669"/>
    <property type="project" value="InterPro"/>
</dbReference>
<dbReference type="InterPro" id="IPR047654">
    <property type="entry name" value="IS1634_transpos"/>
</dbReference>
<dbReference type="SUPFAM" id="SSF53098">
    <property type="entry name" value="Ribonuclease H-like"/>
    <property type="match status" value="1"/>
</dbReference>
<dbReference type="Proteomes" id="UP000034539">
    <property type="component" value="Unassembled WGS sequence"/>
</dbReference>